<dbReference type="InterPro" id="IPR007492">
    <property type="entry name" value="LytTR_DNA-bd_dom"/>
</dbReference>
<evidence type="ECO:0000259" key="3">
    <source>
        <dbReference type="PROSITE" id="PS50930"/>
    </source>
</evidence>
<gene>
    <name evidence="4" type="ORF">QQ020_17730</name>
</gene>
<dbReference type="SMART" id="SM00850">
    <property type="entry name" value="LytTR"/>
    <property type="match status" value="1"/>
</dbReference>
<dbReference type="InterPro" id="IPR011006">
    <property type="entry name" value="CheY-like_superfamily"/>
</dbReference>
<keyword evidence="5" id="KW-1185">Reference proteome</keyword>
<evidence type="ECO:0000313" key="5">
    <source>
        <dbReference type="Proteomes" id="UP001172083"/>
    </source>
</evidence>
<feature type="modified residue" description="4-aspartylphosphate" evidence="1">
    <location>
        <position position="57"/>
    </location>
</feature>
<dbReference type="PANTHER" id="PTHR37299:SF1">
    <property type="entry name" value="STAGE 0 SPORULATION PROTEIN A HOMOLOG"/>
    <property type="match status" value="1"/>
</dbReference>
<feature type="domain" description="Response regulatory" evidence="2">
    <location>
        <begin position="6"/>
        <end position="117"/>
    </location>
</feature>
<dbReference type="InterPro" id="IPR001789">
    <property type="entry name" value="Sig_transdc_resp-reg_receiver"/>
</dbReference>
<feature type="domain" description="HTH LytTR-type" evidence="3">
    <location>
        <begin position="135"/>
        <end position="231"/>
    </location>
</feature>
<dbReference type="Gene3D" id="3.40.50.2300">
    <property type="match status" value="1"/>
</dbReference>
<dbReference type="Gene3D" id="2.40.50.1020">
    <property type="entry name" value="LytTr DNA-binding domain"/>
    <property type="match status" value="1"/>
</dbReference>
<reference evidence="4" key="1">
    <citation type="submission" date="2023-06" db="EMBL/GenBank/DDBJ databases">
        <title>Genomic of Agaribacillus aureum.</title>
        <authorList>
            <person name="Wang G."/>
        </authorList>
    </citation>
    <scope>NUCLEOTIDE SEQUENCE</scope>
    <source>
        <strain evidence="4">BMA12</strain>
    </source>
</reference>
<dbReference type="PROSITE" id="PS50930">
    <property type="entry name" value="HTH_LYTTR"/>
    <property type="match status" value="1"/>
</dbReference>
<accession>A0ABT8LAW5</accession>
<protein>
    <submittedName>
        <fullName evidence="4">LytTR family DNA-binding domain-containing protein</fullName>
    </submittedName>
</protein>
<evidence type="ECO:0000259" key="2">
    <source>
        <dbReference type="PROSITE" id="PS50110"/>
    </source>
</evidence>
<keyword evidence="4" id="KW-0238">DNA-binding</keyword>
<dbReference type="PROSITE" id="PS50110">
    <property type="entry name" value="RESPONSE_REGULATORY"/>
    <property type="match status" value="1"/>
</dbReference>
<dbReference type="SMART" id="SM00448">
    <property type="entry name" value="REC"/>
    <property type="match status" value="1"/>
</dbReference>
<dbReference type="PANTHER" id="PTHR37299">
    <property type="entry name" value="TRANSCRIPTIONAL REGULATOR-RELATED"/>
    <property type="match status" value="1"/>
</dbReference>
<dbReference type="Proteomes" id="UP001172083">
    <property type="component" value="Unassembled WGS sequence"/>
</dbReference>
<dbReference type="EMBL" id="JAUJEB010000004">
    <property type="protein sequence ID" value="MDN5213920.1"/>
    <property type="molecule type" value="Genomic_DNA"/>
</dbReference>
<dbReference type="Pfam" id="PF00072">
    <property type="entry name" value="Response_reg"/>
    <property type="match status" value="1"/>
</dbReference>
<dbReference type="InterPro" id="IPR046947">
    <property type="entry name" value="LytR-like"/>
</dbReference>
<comment type="caution">
    <text evidence="4">The sequence shown here is derived from an EMBL/GenBank/DDBJ whole genome shotgun (WGS) entry which is preliminary data.</text>
</comment>
<evidence type="ECO:0000256" key="1">
    <source>
        <dbReference type="PROSITE-ProRule" id="PRU00169"/>
    </source>
</evidence>
<dbReference type="SUPFAM" id="SSF52172">
    <property type="entry name" value="CheY-like"/>
    <property type="match status" value="1"/>
</dbReference>
<sequence length="232" mass="27060">MKKVMNCIAVDDDQLSLKVLEGLIAKTEMLHLLETFSSAADVANAMRNKDIDLIFLDVEMPEMTGLELIEVLDKKPQIIIVSGKSKYALDSYNYDVADYLLKPVKNYARFLQAVKKAYKNFEKEAAKEADDHVFIKVDSLLLNFNYHDIFWVEAYGDYVKIHTNQKVYTVYSTLKMVEEKLPKDDFFRVHRSYIVRVDKIKNVDQTNLQIENKIIPISKSYRHSFFERINTL</sequence>
<dbReference type="RefSeq" id="WP_346759259.1">
    <property type="nucleotide sequence ID" value="NZ_JAUJEB010000004.1"/>
</dbReference>
<dbReference type="GO" id="GO:0003677">
    <property type="term" value="F:DNA binding"/>
    <property type="evidence" value="ECO:0007669"/>
    <property type="project" value="UniProtKB-KW"/>
</dbReference>
<keyword evidence="1" id="KW-0597">Phosphoprotein</keyword>
<dbReference type="Pfam" id="PF04397">
    <property type="entry name" value="LytTR"/>
    <property type="match status" value="1"/>
</dbReference>
<organism evidence="4 5">
    <name type="scientific">Agaribacillus aureus</name>
    <dbReference type="NCBI Taxonomy" id="3051825"/>
    <lineage>
        <taxon>Bacteria</taxon>
        <taxon>Pseudomonadati</taxon>
        <taxon>Bacteroidota</taxon>
        <taxon>Cytophagia</taxon>
        <taxon>Cytophagales</taxon>
        <taxon>Splendidivirgaceae</taxon>
        <taxon>Agaribacillus</taxon>
    </lineage>
</organism>
<evidence type="ECO:0000313" key="4">
    <source>
        <dbReference type="EMBL" id="MDN5213920.1"/>
    </source>
</evidence>
<proteinExistence type="predicted"/>
<name>A0ABT8LAW5_9BACT</name>